<keyword evidence="2" id="KW-1185">Reference proteome</keyword>
<reference evidence="1" key="2">
    <citation type="journal article" date="2022" name="New Phytol.">
        <title>Evolutionary transition to the ectomycorrhizal habit in the genomes of a hyperdiverse lineage of mushroom-forming fungi.</title>
        <authorList>
            <person name="Looney B."/>
            <person name="Miyauchi S."/>
            <person name="Morin E."/>
            <person name="Drula E."/>
            <person name="Courty P.E."/>
            <person name="Kohler A."/>
            <person name="Kuo A."/>
            <person name="LaButti K."/>
            <person name="Pangilinan J."/>
            <person name="Lipzen A."/>
            <person name="Riley R."/>
            <person name="Andreopoulos W."/>
            <person name="He G."/>
            <person name="Johnson J."/>
            <person name="Nolan M."/>
            <person name="Tritt A."/>
            <person name="Barry K.W."/>
            <person name="Grigoriev I.V."/>
            <person name="Nagy L.G."/>
            <person name="Hibbett D."/>
            <person name="Henrissat B."/>
            <person name="Matheny P.B."/>
            <person name="Labbe J."/>
            <person name="Martin F.M."/>
        </authorList>
    </citation>
    <scope>NUCLEOTIDE SEQUENCE</scope>
    <source>
        <strain evidence="1">FP105234-sp</strain>
    </source>
</reference>
<dbReference type="Proteomes" id="UP000814033">
    <property type="component" value="Unassembled WGS sequence"/>
</dbReference>
<reference evidence="1" key="1">
    <citation type="submission" date="2021-02" db="EMBL/GenBank/DDBJ databases">
        <authorList>
            <consortium name="DOE Joint Genome Institute"/>
            <person name="Ahrendt S."/>
            <person name="Looney B.P."/>
            <person name="Miyauchi S."/>
            <person name="Morin E."/>
            <person name="Drula E."/>
            <person name="Courty P.E."/>
            <person name="Chicoki N."/>
            <person name="Fauchery L."/>
            <person name="Kohler A."/>
            <person name="Kuo A."/>
            <person name="Labutti K."/>
            <person name="Pangilinan J."/>
            <person name="Lipzen A."/>
            <person name="Riley R."/>
            <person name="Andreopoulos W."/>
            <person name="He G."/>
            <person name="Johnson J."/>
            <person name="Barry K.W."/>
            <person name="Grigoriev I.V."/>
            <person name="Nagy L."/>
            <person name="Hibbett D."/>
            <person name="Henrissat B."/>
            <person name="Matheny P.B."/>
            <person name="Labbe J."/>
            <person name="Martin F."/>
        </authorList>
    </citation>
    <scope>NUCLEOTIDE SEQUENCE</scope>
    <source>
        <strain evidence="1">FP105234-sp</strain>
    </source>
</reference>
<comment type="caution">
    <text evidence="1">The sequence shown here is derived from an EMBL/GenBank/DDBJ whole genome shotgun (WGS) entry which is preliminary data.</text>
</comment>
<name>A0ACB8RJ28_9AGAM</name>
<sequence>MSSSAPLVIPIPPNIGEIATPMVLGICFNFCLYGVLAAQVYSYQYNFPKDKWIFKVLVYGVFLIETSQTAMSGADIVYWFASGFGNLARLRDTYLSPFDTPFMGSFVAFIVQLFYSYRIWVLNKKLLWLSGLIALVSLTQVIGGTVAGVQGHRIRFSQAKQPVAAAYTWFIGDAVADMLVAVTMVWLLTKSQNDQHHYSSRVLAKVMRLCVETNVASATVALVSLILYAGYRDKTYFLAVSVLLGKIYSNTLLVSLNSRAVLRDAAATGTRVFVHSESAVHHSQSTSGVSNRAVVLPYDSASVEMGTPYKGHQFSPGIELGALGTSRDIEKGTLDRDVVAFQNPTSALGSY</sequence>
<organism evidence="1 2">
    <name type="scientific">Auriscalpium vulgare</name>
    <dbReference type="NCBI Taxonomy" id="40419"/>
    <lineage>
        <taxon>Eukaryota</taxon>
        <taxon>Fungi</taxon>
        <taxon>Dikarya</taxon>
        <taxon>Basidiomycota</taxon>
        <taxon>Agaricomycotina</taxon>
        <taxon>Agaricomycetes</taxon>
        <taxon>Russulales</taxon>
        <taxon>Auriscalpiaceae</taxon>
        <taxon>Auriscalpium</taxon>
    </lineage>
</organism>
<dbReference type="EMBL" id="MU276011">
    <property type="protein sequence ID" value="KAI0043605.1"/>
    <property type="molecule type" value="Genomic_DNA"/>
</dbReference>
<evidence type="ECO:0000313" key="1">
    <source>
        <dbReference type="EMBL" id="KAI0043605.1"/>
    </source>
</evidence>
<proteinExistence type="predicted"/>
<protein>
    <submittedName>
        <fullName evidence="1">Uncharacterized protein</fullName>
    </submittedName>
</protein>
<evidence type="ECO:0000313" key="2">
    <source>
        <dbReference type="Proteomes" id="UP000814033"/>
    </source>
</evidence>
<accession>A0ACB8RJ28</accession>
<gene>
    <name evidence="1" type="ORF">FA95DRAFT_1563141</name>
</gene>